<gene>
    <name evidence="2" type="ORF">C900_05300</name>
</gene>
<keyword evidence="3" id="KW-1185">Reference proteome</keyword>
<evidence type="ECO:0000256" key="1">
    <source>
        <dbReference type="SAM" id="MobiDB-lite"/>
    </source>
</evidence>
<dbReference type="RefSeq" id="WP_009582387.1">
    <property type="nucleotide sequence ID" value="NZ_AMZN01000081.1"/>
</dbReference>
<dbReference type="STRING" id="1237149.C900_05300"/>
<comment type="caution">
    <text evidence="2">The sequence shown here is derived from an EMBL/GenBank/DDBJ whole genome shotgun (WGS) entry which is preliminary data.</text>
</comment>
<dbReference type="Proteomes" id="UP000011135">
    <property type="component" value="Unassembled WGS sequence"/>
</dbReference>
<dbReference type="AlphaFoldDB" id="L8JP01"/>
<feature type="compositionally biased region" description="Polar residues" evidence="1">
    <location>
        <begin position="172"/>
        <end position="191"/>
    </location>
</feature>
<reference evidence="2 3" key="1">
    <citation type="submission" date="2012-12" db="EMBL/GenBank/DDBJ databases">
        <title>Genome assembly of Fulvivirga imtechensis AK7.</title>
        <authorList>
            <person name="Nupur N."/>
            <person name="Khatri I."/>
            <person name="Kumar R."/>
            <person name="Subramanian S."/>
            <person name="Pinnaka A."/>
        </authorList>
    </citation>
    <scope>NUCLEOTIDE SEQUENCE [LARGE SCALE GENOMIC DNA]</scope>
    <source>
        <strain evidence="2 3">AK7</strain>
    </source>
</reference>
<accession>L8JP01</accession>
<evidence type="ECO:0000313" key="3">
    <source>
        <dbReference type="Proteomes" id="UP000011135"/>
    </source>
</evidence>
<proteinExistence type="predicted"/>
<organism evidence="2 3">
    <name type="scientific">Fulvivirga imtechensis AK7</name>
    <dbReference type="NCBI Taxonomy" id="1237149"/>
    <lineage>
        <taxon>Bacteria</taxon>
        <taxon>Pseudomonadati</taxon>
        <taxon>Bacteroidota</taxon>
        <taxon>Cytophagia</taxon>
        <taxon>Cytophagales</taxon>
        <taxon>Fulvivirgaceae</taxon>
        <taxon>Fulvivirga</taxon>
    </lineage>
</organism>
<evidence type="ECO:0000313" key="2">
    <source>
        <dbReference type="EMBL" id="ELR69229.1"/>
    </source>
</evidence>
<name>L8JP01_9BACT</name>
<dbReference type="OrthoDB" id="980032at2"/>
<dbReference type="EMBL" id="AMZN01000081">
    <property type="protein sequence ID" value="ELR69229.1"/>
    <property type="molecule type" value="Genomic_DNA"/>
</dbReference>
<sequence>MKCLSIILLFLIYASLTFGQDYVVTVQGDTLRGTIHILLPTETHEEIAIDTGEKNEKLKAFQLLELNKDGVQYRSVKFGKIYKIMEVRTSGYLSLFYFRSENQYSFGSPYLLKKTGEGIEISTLMFKKMMTGFLSDCPEVAGKIEDKTYKKGDLSQIISEYNQCITSQTKAAFNSSAPESTEPATKISSDNPAIGSIRSIKEEIKQARVEASDIVTLLNDVEQKLSKGDKVPSYMISALKDQAAEFDFIIDDVNKLIELIK</sequence>
<feature type="region of interest" description="Disordered" evidence="1">
    <location>
        <begin position="172"/>
        <end position="192"/>
    </location>
</feature>
<protein>
    <submittedName>
        <fullName evidence="2">Uncharacterized protein</fullName>
    </submittedName>
</protein>